<dbReference type="PROSITE" id="PS00131">
    <property type="entry name" value="CARBOXYPEPT_SER_SER"/>
    <property type="match status" value="1"/>
</dbReference>
<feature type="region of interest" description="Disordered" evidence="13">
    <location>
        <begin position="386"/>
        <end position="408"/>
    </location>
</feature>
<proteinExistence type="inferred from homology"/>
<keyword evidence="11" id="KW-0325">Glycoprotein</keyword>
<dbReference type="GO" id="GO:0004185">
    <property type="term" value="F:serine-type carboxypeptidase activity"/>
    <property type="evidence" value="ECO:0007669"/>
    <property type="project" value="UniProtKB-UniRule"/>
</dbReference>
<comment type="catalytic activity">
    <reaction evidence="1">
        <text>Preferential release of a C-terminal arginine or lysine residue.</text>
        <dbReference type="EC" id="3.4.16.6"/>
    </reaction>
</comment>
<evidence type="ECO:0000256" key="13">
    <source>
        <dbReference type="SAM" id="MobiDB-lite"/>
    </source>
</evidence>
<evidence type="ECO:0000256" key="8">
    <source>
        <dbReference type="ARBA" id="ARBA00022989"/>
    </source>
</evidence>
<keyword evidence="6" id="KW-0053">Apoptosis</keyword>
<dbReference type="Gene3D" id="3.40.50.1820">
    <property type="entry name" value="alpha/beta hydrolase"/>
    <property type="match status" value="1"/>
</dbReference>
<evidence type="ECO:0000256" key="9">
    <source>
        <dbReference type="ARBA" id="ARBA00023034"/>
    </source>
</evidence>
<dbReference type="EC" id="3.4.16.-" evidence="12"/>
<keyword evidence="7 12" id="KW-0732">Signal</keyword>
<evidence type="ECO:0000256" key="6">
    <source>
        <dbReference type="ARBA" id="ARBA00022703"/>
    </source>
</evidence>
<name>A0A4P9W4E0_9FUNG</name>
<feature type="signal peptide" evidence="12">
    <location>
        <begin position="1"/>
        <end position="18"/>
    </location>
</feature>
<dbReference type="PANTHER" id="PTHR11802:SF190">
    <property type="entry name" value="PHEROMONE-PROCESSING CARBOXYPEPTIDASE KEX1"/>
    <property type="match status" value="1"/>
</dbReference>
<keyword evidence="12" id="KW-0378">Hydrolase</keyword>
<comment type="similarity">
    <text evidence="3 12">Belongs to the peptidase S10 family.</text>
</comment>
<keyword evidence="5" id="KW-0812">Transmembrane</keyword>
<dbReference type="InterPro" id="IPR018202">
    <property type="entry name" value="Ser_caboxypep_ser_AS"/>
</dbReference>
<evidence type="ECO:0000256" key="4">
    <source>
        <dbReference type="ARBA" id="ARBA00022645"/>
    </source>
</evidence>
<dbReference type="Proteomes" id="UP000269721">
    <property type="component" value="Unassembled WGS sequence"/>
</dbReference>
<dbReference type="OrthoDB" id="443318at2759"/>
<protein>
    <recommendedName>
        <fullName evidence="12">Carboxypeptidase</fullName>
        <ecNumber evidence="12">3.4.16.-</ecNumber>
    </recommendedName>
</protein>
<keyword evidence="15" id="KW-1185">Reference proteome</keyword>
<dbReference type="Pfam" id="PF00450">
    <property type="entry name" value="Peptidase_S10"/>
    <property type="match status" value="1"/>
</dbReference>
<reference evidence="15" key="1">
    <citation type="journal article" date="2018" name="Nat. Microbiol.">
        <title>Leveraging single-cell genomics to expand the fungal tree of life.</title>
        <authorList>
            <person name="Ahrendt S.R."/>
            <person name="Quandt C.A."/>
            <person name="Ciobanu D."/>
            <person name="Clum A."/>
            <person name="Salamov A."/>
            <person name="Andreopoulos B."/>
            <person name="Cheng J.F."/>
            <person name="Woyke T."/>
            <person name="Pelin A."/>
            <person name="Henrissat B."/>
            <person name="Reynolds N.K."/>
            <person name="Benny G.L."/>
            <person name="Smith M.E."/>
            <person name="James T.Y."/>
            <person name="Grigoriev I.V."/>
        </authorList>
    </citation>
    <scope>NUCLEOTIDE SEQUENCE [LARGE SCALE GENOMIC DNA]</scope>
</reference>
<sequence length="408" mass="44906">MRVTAALAVSYLSVLAAAATLPTRPIIPSAPRRVHASSEHPSSHLASEYLIKSLPNIPTNVTDGLIGRMYSGTLPILKDGASLFFWYIKSSSPSEDLVIWLNGGPGCSSMIGAFEENGPLRVSNSSSGPEWSRNPYSWDNAANVLYVEQPIGTGFAFGNGSDYVSSEIGVGEDFYLLLNNFYNIFPETESYRLYISGESYAGMYIPYITATLFEKNRLLNGRPIPLAGVLVGDGLWNNTIQNDLALAAHFFEETNFFSENKTYLDQYYEIAANCSGIDPVYFNLFNFPNHTNGCNTFDIPQNYLNVYKPGMQFNVYDIFTDGRATMGEDNNLQAYLSTTLGGDLAGDGVVVDKGAGDGRGVEIVHVRVLEARSAVPRGVANDSLQREKLHEGRNTGLDDFRKELRQER</sequence>
<organism evidence="14 15">
    <name type="scientific">Blyttiomyces helicus</name>
    <dbReference type="NCBI Taxonomy" id="388810"/>
    <lineage>
        <taxon>Eukaryota</taxon>
        <taxon>Fungi</taxon>
        <taxon>Fungi incertae sedis</taxon>
        <taxon>Chytridiomycota</taxon>
        <taxon>Chytridiomycota incertae sedis</taxon>
        <taxon>Chytridiomycetes</taxon>
        <taxon>Chytridiomycetes incertae sedis</taxon>
        <taxon>Blyttiomyces</taxon>
    </lineage>
</organism>
<keyword evidence="9" id="KW-0333">Golgi apparatus</keyword>
<dbReference type="GO" id="GO:0006915">
    <property type="term" value="P:apoptotic process"/>
    <property type="evidence" value="ECO:0007669"/>
    <property type="project" value="UniProtKB-KW"/>
</dbReference>
<dbReference type="AlphaFoldDB" id="A0A4P9W4E0"/>
<feature type="chain" id="PRO_5020952865" description="Carboxypeptidase" evidence="12">
    <location>
        <begin position="19"/>
        <end position="408"/>
    </location>
</feature>
<dbReference type="InterPro" id="IPR029058">
    <property type="entry name" value="AB_hydrolase_fold"/>
</dbReference>
<keyword evidence="4 12" id="KW-0121">Carboxypeptidase</keyword>
<evidence type="ECO:0000256" key="12">
    <source>
        <dbReference type="RuleBase" id="RU361156"/>
    </source>
</evidence>
<dbReference type="GO" id="GO:0005794">
    <property type="term" value="C:Golgi apparatus"/>
    <property type="evidence" value="ECO:0007669"/>
    <property type="project" value="UniProtKB-SubCell"/>
</dbReference>
<evidence type="ECO:0000256" key="3">
    <source>
        <dbReference type="ARBA" id="ARBA00009431"/>
    </source>
</evidence>
<keyword evidence="8" id="KW-1133">Transmembrane helix</keyword>
<gene>
    <name evidence="14" type="ORF">BDK51DRAFT_42096</name>
</gene>
<evidence type="ECO:0000256" key="1">
    <source>
        <dbReference type="ARBA" id="ARBA00001003"/>
    </source>
</evidence>
<evidence type="ECO:0000313" key="15">
    <source>
        <dbReference type="Proteomes" id="UP000269721"/>
    </source>
</evidence>
<evidence type="ECO:0000256" key="7">
    <source>
        <dbReference type="ARBA" id="ARBA00022729"/>
    </source>
</evidence>
<dbReference type="SUPFAM" id="SSF53474">
    <property type="entry name" value="alpha/beta-Hydrolases"/>
    <property type="match status" value="1"/>
</dbReference>
<evidence type="ECO:0000256" key="11">
    <source>
        <dbReference type="ARBA" id="ARBA00023180"/>
    </source>
</evidence>
<evidence type="ECO:0000256" key="10">
    <source>
        <dbReference type="ARBA" id="ARBA00023136"/>
    </source>
</evidence>
<evidence type="ECO:0000256" key="5">
    <source>
        <dbReference type="ARBA" id="ARBA00022692"/>
    </source>
</evidence>
<evidence type="ECO:0000313" key="14">
    <source>
        <dbReference type="EMBL" id="RKO87219.1"/>
    </source>
</evidence>
<comment type="subcellular location">
    <subcellularLocation>
        <location evidence="2">Golgi apparatus</location>
        <location evidence="2">trans-Golgi network membrane</location>
        <topology evidence="2">Single-pass type I membrane protein</topology>
    </subcellularLocation>
</comment>
<evidence type="ECO:0000256" key="2">
    <source>
        <dbReference type="ARBA" id="ARBA00004393"/>
    </source>
</evidence>
<dbReference type="EMBL" id="KZ997588">
    <property type="protein sequence ID" value="RKO87219.1"/>
    <property type="molecule type" value="Genomic_DNA"/>
</dbReference>
<accession>A0A4P9W4E0</accession>
<keyword evidence="12" id="KW-0645">Protease</keyword>
<dbReference type="InterPro" id="IPR001563">
    <property type="entry name" value="Peptidase_S10"/>
</dbReference>
<dbReference type="PANTHER" id="PTHR11802">
    <property type="entry name" value="SERINE PROTEASE FAMILY S10 SERINE CARBOXYPEPTIDASE"/>
    <property type="match status" value="1"/>
</dbReference>
<dbReference type="PRINTS" id="PR00724">
    <property type="entry name" value="CRBOXYPTASEC"/>
</dbReference>
<dbReference type="GO" id="GO:0006508">
    <property type="term" value="P:proteolysis"/>
    <property type="evidence" value="ECO:0007669"/>
    <property type="project" value="UniProtKB-KW"/>
</dbReference>
<keyword evidence="10" id="KW-0472">Membrane</keyword>